<keyword evidence="7" id="KW-1133">Transmembrane helix</keyword>
<dbReference type="SUPFAM" id="SSF52058">
    <property type="entry name" value="L domain-like"/>
    <property type="match status" value="1"/>
</dbReference>
<keyword evidence="9" id="KW-0325">Glycoprotein</keyword>
<name>A0AB40C9B0_DIOCR</name>
<sequence>MDLSSNNLSGKIPTSICSQPLTYLHLGNNNLSGELPLSLRNCKTLTTLDLGQNKISGNIPTWLAENLLNLQTLRLRSNMLVGDIPSNLGSLISLRVIDFANNHLSGTIPSSLGNLSATKVAHTIFDNKKVALMAYDKISMGFIDNNELLYMVSSKLLLGYMDNIKVNLKGRNVQYDKLLPLLIFIDLSSNELSGEIPEELVNLLYLQSLNLSRNHLTGRIPENINMLRWLESLDLSMNNFSGAIPSTMTMLSLLSHLNLSYNNFNGRIPYGGQLLSLPDPSIYVGNYDLCGFPLDKKCEASEHANKNEGLFKEVENDSETTCFYLSMVLGFISGCWIIWATLLLNNKWRFSLFNFVDDMCALKANQYVALMVVSIPSSQGASRAFLPPPRKPPLPPRELGENHQVHQVLKLSCLWTLHGYFRYIVELLEPSSRNLDTTFYRRAQTRAFTGFTITTLLGSIGKLLNTSPSSTLSVSSFASTPLFSLGHHLRDAPAIAPFTYLHADNAALASIRLRIDPSIGLLSMRQCLFVSFFLYPRSVLQHLPSCGTPPPNELPKPLETYGFHPQRHRP</sequence>
<comment type="subcellular location">
    <subcellularLocation>
        <location evidence="1">Membrane</location>
        <topology evidence="1">Single-pass type I membrane protein</topology>
    </subcellularLocation>
</comment>
<dbReference type="InterPro" id="IPR046956">
    <property type="entry name" value="RLP23-like"/>
</dbReference>
<keyword evidence="5" id="KW-0732">Signal</keyword>
<evidence type="ECO:0000256" key="7">
    <source>
        <dbReference type="ARBA" id="ARBA00022989"/>
    </source>
</evidence>
<evidence type="ECO:0000256" key="8">
    <source>
        <dbReference type="ARBA" id="ARBA00023136"/>
    </source>
</evidence>
<evidence type="ECO:0000256" key="2">
    <source>
        <dbReference type="ARBA" id="ARBA00009592"/>
    </source>
</evidence>
<evidence type="ECO:0000256" key="1">
    <source>
        <dbReference type="ARBA" id="ARBA00004479"/>
    </source>
</evidence>
<evidence type="ECO:0000313" key="11">
    <source>
        <dbReference type="Proteomes" id="UP001515500"/>
    </source>
</evidence>
<keyword evidence="4" id="KW-0812">Transmembrane</keyword>
<evidence type="ECO:0000256" key="10">
    <source>
        <dbReference type="SAM" id="MobiDB-lite"/>
    </source>
</evidence>
<dbReference type="Gene3D" id="3.80.10.10">
    <property type="entry name" value="Ribonuclease Inhibitor"/>
    <property type="match status" value="1"/>
</dbReference>
<evidence type="ECO:0000256" key="5">
    <source>
        <dbReference type="ARBA" id="ARBA00022729"/>
    </source>
</evidence>
<dbReference type="Proteomes" id="UP001515500">
    <property type="component" value="Chromosome 2"/>
</dbReference>
<dbReference type="PANTHER" id="PTHR48063:SF112">
    <property type="entry name" value="RECEPTOR LIKE PROTEIN 30-LIKE"/>
    <property type="match status" value="1"/>
</dbReference>
<dbReference type="InterPro" id="IPR032675">
    <property type="entry name" value="LRR_dom_sf"/>
</dbReference>
<keyword evidence="6" id="KW-0677">Repeat</keyword>
<keyword evidence="11" id="KW-1185">Reference proteome</keyword>
<evidence type="ECO:0000256" key="9">
    <source>
        <dbReference type="ARBA" id="ARBA00023180"/>
    </source>
</evidence>
<dbReference type="InterPro" id="IPR001611">
    <property type="entry name" value="Leu-rich_rpt"/>
</dbReference>
<evidence type="ECO:0000256" key="3">
    <source>
        <dbReference type="ARBA" id="ARBA00022614"/>
    </source>
</evidence>
<accession>A0AB40C9B0</accession>
<dbReference type="AlphaFoldDB" id="A0AB40C9B0"/>
<gene>
    <name evidence="12" type="primary">LOC120273813</name>
</gene>
<organism evidence="11 12">
    <name type="scientific">Dioscorea cayennensis subsp. rotundata</name>
    <name type="common">White Guinea yam</name>
    <name type="synonym">Dioscorea rotundata</name>
    <dbReference type="NCBI Taxonomy" id="55577"/>
    <lineage>
        <taxon>Eukaryota</taxon>
        <taxon>Viridiplantae</taxon>
        <taxon>Streptophyta</taxon>
        <taxon>Embryophyta</taxon>
        <taxon>Tracheophyta</taxon>
        <taxon>Spermatophyta</taxon>
        <taxon>Magnoliopsida</taxon>
        <taxon>Liliopsida</taxon>
        <taxon>Dioscoreales</taxon>
        <taxon>Dioscoreaceae</taxon>
        <taxon>Dioscorea</taxon>
    </lineage>
</organism>
<keyword evidence="3" id="KW-0433">Leucine-rich repeat</keyword>
<evidence type="ECO:0000313" key="12">
    <source>
        <dbReference type="RefSeq" id="XP_039136459.1"/>
    </source>
</evidence>
<dbReference type="FunFam" id="3.80.10.10:FF:000111">
    <property type="entry name" value="LRR receptor-like serine/threonine-protein kinase ERECTA"/>
    <property type="match status" value="1"/>
</dbReference>
<feature type="region of interest" description="Disordered" evidence="10">
    <location>
        <begin position="547"/>
        <end position="570"/>
    </location>
</feature>
<reference evidence="12" key="1">
    <citation type="submission" date="2025-08" db="UniProtKB">
        <authorList>
            <consortium name="RefSeq"/>
        </authorList>
    </citation>
    <scope>IDENTIFICATION</scope>
</reference>
<protein>
    <submittedName>
        <fullName evidence="12">Receptor-like protein EIX1</fullName>
    </submittedName>
</protein>
<dbReference type="PANTHER" id="PTHR48063">
    <property type="entry name" value="LRR RECEPTOR-LIKE KINASE"/>
    <property type="match status" value="1"/>
</dbReference>
<dbReference type="RefSeq" id="XP_039136459.1">
    <property type="nucleotide sequence ID" value="XM_039280525.1"/>
</dbReference>
<comment type="similarity">
    <text evidence="2">Belongs to the RLP family.</text>
</comment>
<evidence type="ECO:0000256" key="6">
    <source>
        <dbReference type="ARBA" id="ARBA00022737"/>
    </source>
</evidence>
<dbReference type="GO" id="GO:0016020">
    <property type="term" value="C:membrane"/>
    <property type="evidence" value="ECO:0007669"/>
    <property type="project" value="UniProtKB-SubCell"/>
</dbReference>
<dbReference type="GeneID" id="120273813"/>
<dbReference type="Pfam" id="PF00560">
    <property type="entry name" value="LRR_1"/>
    <property type="match status" value="9"/>
</dbReference>
<proteinExistence type="inferred from homology"/>
<evidence type="ECO:0000256" key="4">
    <source>
        <dbReference type="ARBA" id="ARBA00022692"/>
    </source>
</evidence>
<keyword evidence="8" id="KW-0472">Membrane</keyword>